<feature type="compositionally biased region" description="Basic residues" evidence="2">
    <location>
        <begin position="541"/>
        <end position="562"/>
    </location>
</feature>
<dbReference type="GO" id="GO:0008270">
    <property type="term" value="F:zinc ion binding"/>
    <property type="evidence" value="ECO:0007669"/>
    <property type="project" value="UniProtKB-KW"/>
</dbReference>
<dbReference type="GO" id="GO:0000492">
    <property type="term" value="P:box C/D snoRNP assembly"/>
    <property type="evidence" value="ECO:0007669"/>
    <property type="project" value="TreeGrafter"/>
</dbReference>
<keyword evidence="1" id="KW-0862">Zinc</keyword>
<evidence type="ECO:0000256" key="2">
    <source>
        <dbReference type="SAM" id="MobiDB-lite"/>
    </source>
</evidence>
<keyword evidence="5" id="KW-1185">Reference proteome</keyword>
<evidence type="ECO:0000259" key="3">
    <source>
        <dbReference type="PROSITE" id="PS50157"/>
    </source>
</evidence>
<dbReference type="GO" id="GO:0005634">
    <property type="term" value="C:nucleus"/>
    <property type="evidence" value="ECO:0007669"/>
    <property type="project" value="TreeGrafter"/>
</dbReference>
<dbReference type="SMART" id="SM00355">
    <property type="entry name" value="ZnF_C2H2"/>
    <property type="match status" value="2"/>
</dbReference>
<dbReference type="InterPro" id="IPR039136">
    <property type="entry name" value="NUFIP1-like"/>
</dbReference>
<dbReference type="Pfam" id="PF10453">
    <property type="entry name" value="NUFIP1"/>
    <property type="match status" value="1"/>
</dbReference>
<feature type="compositionally biased region" description="Polar residues" evidence="2">
    <location>
        <begin position="496"/>
        <end position="505"/>
    </location>
</feature>
<feature type="compositionally biased region" description="Polar residues" evidence="2">
    <location>
        <begin position="377"/>
        <end position="388"/>
    </location>
</feature>
<dbReference type="InterPro" id="IPR019496">
    <property type="entry name" value="NUFIP1_cons_dom"/>
</dbReference>
<feature type="compositionally biased region" description="Low complexity" evidence="2">
    <location>
        <begin position="55"/>
        <end position="73"/>
    </location>
</feature>
<keyword evidence="1" id="KW-0479">Metal-binding</keyword>
<gene>
    <name evidence="4" type="ORF">CALMAC_LOCUS11045</name>
</gene>
<dbReference type="PANTHER" id="PTHR13309:SF0">
    <property type="entry name" value="FMR1-INTERACTING PROTEIN NUFIP1"/>
    <property type="match status" value="1"/>
</dbReference>
<sequence>MGAPVQGRGGKRGAGNQRGNPKGRGGGRGRAFNGQAPLPNFGMMPMRGRGGFRGGMRQPMPPMRGGRPPMRGRPMPPMPPPPPRMMGPGPRGPPMRPPMPGMRPPPPGMHPPPPMMMGGPPLPPPMRGGFRGGMRGKGRFPPPNFRGVNKKSKIIKKNKPAAKTIDLTKSFVTEAIKAEFTKKEELLTSAKASQDKDDWAKYREQREKCNKLYQAAETEAAGQPETGGEIADDDIDADAEEWEYCHEQSEEWEWFGCEMESDIFYCDTCDREFYNESTYKRHTSEHRVCNLDGCTFTAHEKVIEKHVRMQHATGLYDKIRNINTPEDIARWIEERKKRYPSKENIVKRQQEVEERWKRGERITANDNKFGRDKFRLQKNNVESSSSRARQMHQRKKRRTEKKVSLVNETHDWNGNMFPFRGTSSLEAVLENDTAEYEDEEWEPARPGGTVVKLNNALSGLMGAYASDSASDDETCKIGIANNKFVRVAEVEPKIPQKTTTHQTNQSDDEPPDEIKTEKIAVDSTLSDRSTPCKQKVALKNNARKRKRVPARQRNTKQIHRKSSVADTSKRREFPYEFTKRKVTLLEKLLQSEVRHERNVILQCVRYIVSKNFFKS</sequence>
<feature type="domain" description="C2H2-type" evidence="3">
    <location>
        <begin position="264"/>
        <end position="286"/>
    </location>
</feature>
<dbReference type="PROSITE" id="PS00028">
    <property type="entry name" value="ZINC_FINGER_C2H2_1"/>
    <property type="match status" value="1"/>
</dbReference>
<dbReference type="Proteomes" id="UP000410492">
    <property type="component" value="Unassembled WGS sequence"/>
</dbReference>
<feature type="compositionally biased region" description="Pro residues" evidence="2">
    <location>
        <begin position="74"/>
        <end position="111"/>
    </location>
</feature>
<feature type="compositionally biased region" description="Basic residues" evidence="2">
    <location>
        <begin position="389"/>
        <end position="400"/>
    </location>
</feature>
<feature type="region of interest" description="Disordered" evidence="2">
    <location>
        <begin position="490"/>
        <end position="514"/>
    </location>
</feature>
<dbReference type="EMBL" id="CAACVG010008533">
    <property type="protein sequence ID" value="VEN50196.1"/>
    <property type="molecule type" value="Genomic_DNA"/>
</dbReference>
<keyword evidence="1" id="KW-0863">Zinc-finger</keyword>
<dbReference type="PROSITE" id="PS50157">
    <property type="entry name" value="ZINC_FINGER_C2H2_2"/>
    <property type="match status" value="1"/>
</dbReference>
<organism evidence="4 5">
    <name type="scientific">Callosobruchus maculatus</name>
    <name type="common">Southern cowpea weevil</name>
    <name type="synonym">Pulse bruchid</name>
    <dbReference type="NCBI Taxonomy" id="64391"/>
    <lineage>
        <taxon>Eukaryota</taxon>
        <taxon>Metazoa</taxon>
        <taxon>Ecdysozoa</taxon>
        <taxon>Arthropoda</taxon>
        <taxon>Hexapoda</taxon>
        <taxon>Insecta</taxon>
        <taxon>Pterygota</taxon>
        <taxon>Neoptera</taxon>
        <taxon>Endopterygota</taxon>
        <taxon>Coleoptera</taxon>
        <taxon>Polyphaga</taxon>
        <taxon>Cucujiformia</taxon>
        <taxon>Chrysomeloidea</taxon>
        <taxon>Chrysomelidae</taxon>
        <taxon>Bruchinae</taxon>
        <taxon>Bruchini</taxon>
        <taxon>Callosobruchus</taxon>
    </lineage>
</organism>
<evidence type="ECO:0000256" key="1">
    <source>
        <dbReference type="PROSITE-ProRule" id="PRU00042"/>
    </source>
</evidence>
<dbReference type="OrthoDB" id="273070at2759"/>
<evidence type="ECO:0000313" key="4">
    <source>
        <dbReference type="EMBL" id="VEN50196.1"/>
    </source>
</evidence>
<accession>A0A653CQW1</accession>
<feature type="region of interest" description="Disordered" evidence="2">
    <location>
        <begin position="1"/>
        <end position="111"/>
    </location>
</feature>
<evidence type="ECO:0000313" key="5">
    <source>
        <dbReference type="Proteomes" id="UP000410492"/>
    </source>
</evidence>
<name>A0A653CQW1_CALMS</name>
<feature type="region of interest" description="Disordered" evidence="2">
    <location>
        <begin position="540"/>
        <end position="569"/>
    </location>
</feature>
<proteinExistence type="predicted"/>
<feature type="region of interest" description="Disordered" evidence="2">
    <location>
        <begin position="367"/>
        <end position="403"/>
    </location>
</feature>
<dbReference type="AlphaFoldDB" id="A0A653CQW1"/>
<dbReference type="PANTHER" id="PTHR13309">
    <property type="entry name" value="NUCLEAR FRAGILE X MENTAL RETARDATION PROTEIN INTERACTING PROTEIN 1"/>
    <property type="match status" value="1"/>
</dbReference>
<dbReference type="InterPro" id="IPR013087">
    <property type="entry name" value="Znf_C2H2_type"/>
</dbReference>
<dbReference type="GO" id="GO:0003723">
    <property type="term" value="F:RNA binding"/>
    <property type="evidence" value="ECO:0007669"/>
    <property type="project" value="InterPro"/>
</dbReference>
<protein>
    <recommendedName>
        <fullName evidence="3">C2H2-type domain-containing protein</fullName>
    </recommendedName>
</protein>
<reference evidence="4 5" key="1">
    <citation type="submission" date="2019-01" db="EMBL/GenBank/DDBJ databases">
        <authorList>
            <person name="Sayadi A."/>
        </authorList>
    </citation>
    <scope>NUCLEOTIDE SEQUENCE [LARGE SCALE GENOMIC DNA]</scope>
</reference>